<sequence length="115" mass="12302">MPGRRGRELRASVAVAAGKAPLPRLEGASEELRAAAAQSLDWAPARRRVRGAFAPVLPTLDHCLFKVPPLLPVPLLGAAVLDPLTSSPCACFSKGSEWSKVVKHVSSRRVVETRD</sequence>
<dbReference type="AlphaFoldDB" id="A0A077S2B8"/>
<protein>
    <submittedName>
        <fullName evidence="1">Uncharacterized protein</fullName>
    </submittedName>
</protein>
<evidence type="ECO:0000313" key="1">
    <source>
        <dbReference type="EMBL" id="CDM83870.1"/>
    </source>
</evidence>
<dbReference type="ExpressionAtlas" id="A0A077S2B8">
    <property type="expression patterns" value="baseline and differential"/>
</dbReference>
<name>A0A077S2B8_WHEAT</name>
<dbReference type="EMBL" id="HG670306">
    <property type="protein sequence ID" value="CDM83870.1"/>
    <property type="molecule type" value="Genomic_DNA"/>
</dbReference>
<organism evidence="1">
    <name type="scientific">Triticum aestivum</name>
    <name type="common">Wheat</name>
    <dbReference type="NCBI Taxonomy" id="4565"/>
    <lineage>
        <taxon>Eukaryota</taxon>
        <taxon>Viridiplantae</taxon>
        <taxon>Streptophyta</taxon>
        <taxon>Embryophyta</taxon>
        <taxon>Tracheophyta</taxon>
        <taxon>Spermatophyta</taxon>
        <taxon>Magnoliopsida</taxon>
        <taxon>Liliopsida</taxon>
        <taxon>Poales</taxon>
        <taxon>Poaceae</taxon>
        <taxon>BOP clade</taxon>
        <taxon>Pooideae</taxon>
        <taxon>Triticodae</taxon>
        <taxon>Triticeae</taxon>
        <taxon>Triticinae</taxon>
        <taxon>Triticum</taxon>
    </lineage>
</organism>
<proteinExistence type="predicted"/>
<accession>A0A077S2B8</accession>
<gene>
    <name evidence="1" type="ORF">TRAES_3BF007800030CFD_c1</name>
</gene>
<reference evidence="1" key="1">
    <citation type="journal article" date="2014" name="Science">
        <title>Structural and functional partitioning of bread wheat chromosome 3B.</title>
        <authorList>
            <person name="Choulet F."/>
            <person name="Alberti A."/>
            <person name="Theil S."/>
            <person name="Glover N."/>
            <person name="Barbe V."/>
            <person name="Daron J."/>
            <person name="Pingault L."/>
            <person name="Sourdille P."/>
            <person name="Couloux A."/>
            <person name="Paux E."/>
            <person name="Leroy P."/>
            <person name="Mangenot S."/>
            <person name="Guilhot N."/>
            <person name="Le Gouis J."/>
            <person name="Balfourier F."/>
            <person name="Alaux M."/>
            <person name="Jamilloux V."/>
            <person name="Poulain J."/>
            <person name="Durand C."/>
            <person name="Bellec A."/>
            <person name="Gaspin C."/>
            <person name="Safar J."/>
            <person name="Dolezel J."/>
            <person name="Rogers J."/>
            <person name="Vandepoele K."/>
            <person name="Aury J.M."/>
            <person name="Mayer K."/>
            <person name="Berges H."/>
            <person name="Quesneville H."/>
            <person name="Wincker P."/>
            <person name="Feuillet C."/>
        </authorList>
    </citation>
    <scope>NUCLEOTIDE SEQUENCE</scope>
</reference>
<dbReference type="HOGENOM" id="CLU_2113446_0_0_1"/>